<organism evidence="2 3">
    <name type="scientific">Frankia umida</name>
    <dbReference type="NCBI Taxonomy" id="573489"/>
    <lineage>
        <taxon>Bacteria</taxon>
        <taxon>Bacillati</taxon>
        <taxon>Actinomycetota</taxon>
        <taxon>Actinomycetes</taxon>
        <taxon>Frankiales</taxon>
        <taxon>Frankiaceae</taxon>
        <taxon>Frankia</taxon>
    </lineage>
</organism>
<feature type="compositionally biased region" description="Gly residues" evidence="1">
    <location>
        <begin position="507"/>
        <end position="525"/>
    </location>
</feature>
<evidence type="ECO:0000313" key="3">
    <source>
        <dbReference type="Proteomes" id="UP001201873"/>
    </source>
</evidence>
<protein>
    <recommendedName>
        <fullName evidence="4">Fibronectin type-III domain-containing protein</fullName>
    </recommendedName>
</protein>
<keyword evidence="3" id="KW-1185">Reference proteome</keyword>
<dbReference type="EMBL" id="JALKFT010000008">
    <property type="protein sequence ID" value="MCK9876210.1"/>
    <property type="molecule type" value="Genomic_DNA"/>
</dbReference>
<comment type="caution">
    <text evidence="2">The sequence shown here is derived from an EMBL/GenBank/DDBJ whole genome shotgun (WGS) entry which is preliminary data.</text>
</comment>
<dbReference type="RefSeq" id="WP_248824523.1">
    <property type="nucleotide sequence ID" value="NZ_JALKFT010000008.1"/>
</dbReference>
<gene>
    <name evidence="2" type="ORF">MXD59_10550</name>
</gene>
<name>A0ABT0JXE2_9ACTN</name>
<feature type="region of interest" description="Disordered" evidence="1">
    <location>
        <begin position="332"/>
        <end position="387"/>
    </location>
</feature>
<dbReference type="Proteomes" id="UP001201873">
    <property type="component" value="Unassembled WGS sequence"/>
</dbReference>
<sequence>MPAAGPPGPTLPDFIPDDYRARVLASVHRRGGAEHSDPFEIYDIPLAAVATLTDAQVQARIDEVWAFWQRNRDHPRYRGAIIGLLERHAELAAALADRTTRLALSERVAAARAERDDERFAALDAAARRLVARFGGLPADRLEGLRTWAATQDITAAEFDTRIRRHRVLPAAGTEAATGPAHGEQVSPAVLRQIRSDLDELARIAATTPPRGLFDLLGLPTDASPERIRAARDAALARNRARRPDRRRALLDDLLAAVHTLLVDGDPHAYLDALAADTTTRLRPQVAAAVLVEDALLPAEAARLVAAALADGLDPHRAQAVVRALAREHGVAAPPLPPITEAPASGARSRPGGTAATAGEPDGSTSRPADRSARRPAAGPTQGAIDWRAHVSRARAELRAGRPVAASDHVAAAREGAGETLPPIRAVGDEVEAAIRAAATAWGRLAELAAAARYRAVLDAVRPVVAVAADVPGPGGQLPGELLSLAEARCAAADDLVARARAAATTGPGGTGPGGTGPGGTGPGGAQARSRLIDEALALVADHTEALALRDATAATGGSRPAPAREQGPTPGVVAAPAGVWVGWEAGSVVVRWQASTTPGEVRYRVSRIGADGASRVVGVTSATELADGGASAGDVAYAVSAGLGPVWSPPTRSDAPAEVATVPEAGDGPSTPMTVSLSPSTIGLRWESGRLRWNWPADCAEMVVVARVDERPRSATDPGAFTRRVTSARHRREGGVVLPAERPLHVAVFRGNRDSGRLVIAPTAAAWLRLEPDTARNPPPT</sequence>
<evidence type="ECO:0000313" key="2">
    <source>
        <dbReference type="EMBL" id="MCK9876210.1"/>
    </source>
</evidence>
<proteinExistence type="predicted"/>
<evidence type="ECO:0000256" key="1">
    <source>
        <dbReference type="SAM" id="MobiDB-lite"/>
    </source>
</evidence>
<accession>A0ABT0JXE2</accession>
<feature type="region of interest" description="Disordered" evidence="1">
    <location>
        <begin position="502"/>
        <end position="527"/>
    </location>
</feature>
<reference evidence="2 3" key="1">
    <citation type="submission" date="2022-04" db="EMBL/GenBank/DDBJ databases">
        <title>Genome diversity in the genus Frankia.</title>
        <authorList>
            <person name="Carlos-Shanley C."/>
            <person name="Hahn D."/>
        </authorList>
    </citation>
    <scope>NUCLEOTIDE SEQUENCE [LARGE SCALE GENOMIC DNA]</scope>
    <source>
        <strain evidence="2 3">Ag45/Mut15</strain>
    </source>
</reference>
<evidence type="ECO:0008006" key="4">
    <source>
        <dbReference type="Google" id="ProtNLM"/>
    </source>
</evidence>